<evidence type="ECO:0000256" key="6">
    <source>
        <dbReference type="ARBA" id="ARBA00022679"/>
    </source>
</evidence>
<dbReference type="GO" id="GO:0000049">
    <property type="term" value="F:tRNA binding"/>
    <property type="evidence" value="ECO:0007669"/>
    <property type="project" value="UniProtKB-KW"/>
</dbReference>
<evidence type="ECO:0000256" key="12">
    <source>
        <dbReference type="ARBA" id="ARBA00022842"/>
    </source>
</evidence>
<evidence type="ECO:0000259" key="18">
    <source>
        <dbReference type="Pfam" id="PF01171"/>
    </source>
</evidence>
<dbReference type="KEGG" id="mol:YLM1_0226"/>
<dbReference type="Gene3D" id="3.40.50.620">
    <property type="entry name" value="HUPs"/>
    <property type="match status" value="1"/>
</dbReference>
<dbReference type="FunFam" id="3.40.50.620:FF:000174">
    <property type="entry name" value="ATPase, PP-loop superfamily"/>
    <property type="match status" value="1"/>
</dbReference>
<keyword evidence="3" id="KW-0004">4Fe-4S</keyword>
<reference evidence="21 23" key="1">
    <citation type="journal article" date="2016" name="Genome Announc.">
        <title>Draft Genome Sequence of the Rumen Methanogen Methanobrevibacter olleyae YLM1.</title>
        <authorList>
            <person name="Kelly W.J."/>
            <person name="Li D."/>
            <person name="Lambie S.C."/>
            <person name="Cox F."/>
            <person name="Attwood G.T."/>
            <person name="Altermann E."/>
            <person name="Leahy S.C."/>
        </authorList>
    </citation>
    <scope>NUCLEOTIDE SEQUENCE [LARGE SCALE GENOMIC DNA]</scope>
    <source>
        <strain evidence="21 23">YLM1</strain>
    </source>
</reference>
<evidence type="ECO:0000313" key="24">
    <source>
        <dbReference type="Proteomes" id="UP000183442"/>
    </source>
</evidence>
<dbReference type="Proteomes" id="UP000183442">
    <property type="component" value="Unassembled WGS sequence"/>
</dbReference>
<feature type="binding site" evidence="17">
    <location>
        <begin position="74"/>
        <end position="76"/>
    </location>
    <ligand>
        <name>ATP</name>
        <dbReference type="ChEBI" id="CHEBI:30616"/>
    </ligand>
</feature>
<proteinExistence type="predicted"/>
<keyword evidence="7" id="KW-0819">tRNA processing</keyword>
<feature type="domain" description="Cytoplasmic tRNA 2-thiolation protein 1 C-terminal" evidence="19">
    <location>
        <begin position="301"/>
        <end position="325"/>
    </location>
</feature>
<dbReference type="GO" id="GO:0002144">
    <property type="term" value="C:cytosolic tRNA wobble base thiouridylase complex"/>
    <property type="evidence" value="ECO:0007669"/>
    <property type="project" value="TreeGrafter"/>
</dbReference>
<dbReference type="InterPro" id="IPR020554">
    <property type="entry name" value="UPF0021_CS"/>
</dbReference>
<evidence type="ECO:0000256" key="14">
    <source>
        <dbReference type="ARBA" id="ARBA00023004"/>
    </source>
</evidence>
<keyword evidence="14" id="KW-0408">Iron</keyword>
<evidence type="ECO:0000256" key="10">
    <source>
        <dbReference type="ARBA" id="ARBA00022833"/>
    </source>
</evidence>
<keyword evidence="11 17" id="KW-0067">ATP-binding</keyword>
<evidence type="ECO:0000256" key="2">
    <source>
        <dbReference type="ARBA" id="ARBA00001966"/>
    </source>
</evidence>
<dbReference type="PANTHER" id="PTHR11807:SF12">
    <property type="entry name" value="CYTOPLASMIC TRNA 2-THIOLATION PROTEIN 1"/>
    <property type="match status" value="1"/>
</dbReference>
<sequence>MTLKNTYKNIINLIKDDFIMESCTKCGNPNVIIKRKASGQALCKDCFIKSIEKKVIQTIKKENFIEKGDKVLVALSGGKDSVVTLEILNSYAERHIIELCAVTIDEGIAGYREEGVEIAKAHAKRLGIPHKVVSFKESFGIDLDEIMARDDHRGSCTYCGVFRRWIINRAAREFKATKIATGHNLDDETQAILMNYLEGNTENLAKIGPKTESKSELFTVKIKPLREIPEKEIGLYALAKGLDIHLAACPYAQESFRMEVSNILKDLTKEHPTIMYSTLRGFDKIRPAIRQELAHDYEFDRCKRCGEPSSNKLCRACTFLEELGK</sequence>
<keyword evidence="8 16" id="KW-0479">Metal-binding</keyword>
<feature type="binding site" evidence="16">
    <location>
        <position position="46"/>
    </location>
    <ligand>
        <name>Zn(2+)</name>
        <dbReference type="ChEBI" id="CHEBI:29105"/>
        <label>1</label>
    </ligand>
</feature>
<keyword evidence="15" id="KW-0411">Iron-sulfur</keyword>
<feature type="binding site" evidence="17">
    <location>
        <position position="104"/>
    </location>
    <ligand>
        <name>ATP</name>
        <dbReference type="ChEBI" id="CHEBI:30616"/>
    </ligand>
</feature>
<evidence type="ECO:0000256" key="5">
    <source>
        <dbReference type="ARBA" id="ARBA00022555"/>
    </source>
</evidence>
<comment type="cofactor">
    <cofactor evidence="1">
        <name>Mg(2+)</name>
        <dbReference type="ChEBI" id="CHEBI:18420"/>
    </cofactor>
</comment>
<keyword evidence="6" id="KW-0808">Transferase</keyword>
<dbReference type="Pfam" id="PF22082">
    <property type="entry name" value="TtuA_LIM_N"/>
    <property type="match status" value="1"/>
</dbReference>
<keyword evidence="10 16" id="KW-0862">Zinc</keyword>
<dbReference type="Pfam" id="PF16503">
    <property type="entry name" value="zn-ribbon_14"/>
    <property type="match status" value="1"/>
</dbReference>
<feature type="binding site" evidence="16">
    <location>
        <position position="314"/>
    </location>
    <ligand>
        <name>Zn(2+)</name>
        <dbReference type="ChEBI" id="CHEBI:29105"/>
        <label>2</label>
    </ligand>
</feature>
<evidence type="ECO:0000256" key="16">
    <source>
        <dbReference type="PIRSR" id="PIRSR004976-50"/>
    </source>
</evidence>
<dbReference type="PIRSF" id="PIRSF004976">
    <property type="entry name" value="ATPase_YdaO"/>
    <property type="match status" value="1"/>
</dbReference>
<evidence type="ECO:0000256" key="1">
    <source>
        <dbReference type="ARBA" id="ARBA00001946"/>
    </source>
</evidence>
<dbReference type="NCBIfam" id="TIGR00269">
    <property type="entry name" value="TIGR00269 family protein"/>
    <property type="match status" value="1"/>
</dbReference>
<dbReference type="PANTHER" id="PTHR11807">
    <property type="entry name" value="ATPASES OF THE PP SUPERFAMILY-RELATED"/>
    <property type="match status" value="1"/>
</dbReference>
<dbReference type="STRING" id="294671.YLM1_0226"/>
<dbReference type="SUPFAM" id="SSF52402">
    <property type="entry name" value="Adenine nucleotide alpha hydrolases-like"/>
    <property type="match status" value="1"/>
</dbReference>
<dbReference type="PROSITE" id="PS01263">
    <property type="entry name" value="UPF0021"/>
    <property type="match status" value="1"/>
</dbReference>
<dbReference type="InterPro" id="IPR014729">
    <property type="entry name" value="Rossmann-like_a/b/a_fold"/>
</dbReference>
<accession>A0A126QY69</accession>
<feature type="binding site" evidence="16">
    <location>
        <position position="302"/>
    </location>
    <ligand>
        <name>Zn(2+)</name>
        <dbReference type="ChEBI" id="CHEBI:29105"/>
        <label>2</label>
    </ligand>
</feature>
<feature type="domain" description="2-thiouridine synthetase TtuA-like N-terminal LIM" evidence="20">
    <location>
        <begin position="23"/>
        <end position="48"/>
    </location>
</feature>
<evidence type="ECO:0000256" key="7">
    <source>
        <dbReference type="ARBA" id="ARBA00022694"/>
    </source>
</evidence>
<keyword evidence="9 17" id="KW-0547">Nucleotide-binding</keyword>
<dbReference type="AlphaFoldDB" id="A0A126QY69"/>
<evidence type="ECO:0000313" key="21">
    <source>
        <dbReference type="EMBL" id="AMK14786.1"/>
    </source>
</evidence>
<evidence type="ECO:0000256" key="9">
    <source>
        <dbReference type="ARBA" id="ARBA00022741"/>
    </source>
</evidence>
<reference evidence="22" key="4">
    <citation type="submission" date="2016-10" db="EMBL/GenBank/DDBJ databases">
        <authorList>
            <person name="de Groot N.N."/>
        </authorList>
    </citation>
    <scope>NUCLEOTIDE SEQUENCE [LARGE SCALE GENOMIC DNA]</scope>
    <source>
        <strain evidence="22">DSM 16632</strain>
    </source>
</reference>
<dbReference type="GO" id="GO:0005524">
    <property type="term" value="F:ATP binding"/>
    <property type="evidence" value="ECO:0007669"/>
    <property type="project" value="UniProtKB-KW"/>
</dbReference>
<feature type="binding site" evidence="17">
    <location>
        <position position="80"/>
    </location>
    <ligand>
        <name>ATP</name>
        <dbReference type="ChEBI" id="CHEBI:30616"/>
    </ligand>
</feature>
<dbReference type="PATRIC" id="fig|294671.3.peg.227"/>
<protein>
    <submittedName>
        <fullName evidence="21">PP-loop family protein</fullName>
    </submittedName>
    <submittedName>
        <fullName evidence="22">TIGR00269 family protein</fullName>
    </submittedName>
</protein>
<evidence type="ECO:0000256" key="8">
    <source>
        <dbReference type="ARBA" id="ARBA00022723"/>
    </source>
</evidence>
<reference evidence="24" key="3">
    <citation type="submission" date="2016-10" db="EMBL/GenBank/DDBJ databases">
        <authorList>
            <person name="Varghese N."/>
        </authorList>
    </citation>
    <scope>NUCLEOTIDE SEQUENCE [LARGE SCALE GENOMIC DNA]</scope>
    <source>
        <strain evidence="24">DSM 16632</strain>
    </source>
</reference>
<evidence type="ECO:0000256" key="4">
    <source>
        <dbReference type="ARBA" id="ARBA00022490"/>
    </source>
</evidence>
<comment type="cofactor">
    <cofactor evidence="2">
        <name>[4Fe-4S] cluster</name>
        <dbReference type="ChEBI" id="CHEBI:49883"/>
    </cofactor>
</comment>
<feature type="binding site" evidence="16">
    <location>
        <position position="317"/>
    </location>
    <ligand>
        <name>Zn(2+)</name>
        <dbReference type="ChEBI" id="CHEBI:29105"/>
        <label>2</label>
    </ligand>
</feature>
<gene>
    <name evidence="22" type="ORF">SAMN02910297_00996</name>
    <name evidence="21" type="ORF">YLM1_0226</name>
</gene>
<dbReference type="EMBL" id="FOTL01000013">
    <property type="protein sequence ID" value="SFL47759.1"/>
    <property type="molecule type" value="Genomic_DNA"/>
</dbReference>
<organism evidence="21 23">
    <name type="scientific">Methanobrevibacter olleyae</name>
    <dbReference type="NCBI Taxonomy" id="294671"/>
    <lineage>
        <taxon>Archaea</taxon>
        <taxon>Methanobacteriati</taxon>
        <taxon>Methanobacteriota</taxon>
        <taxon>Methanomada group</taxon>
        <taxon>Methanobacteria</taxon>
        <taxon>Methanobacteriales</taxon>
        <taxon>Methanobacteriaceae</taxon>
        <taxon>Methanobrevibacter</taxon>
    </lineage>
</organism>
<dbReference type="Proteomes" id="UP000066376">
    <property type="component" value="Chromosome"/>
</dbReference>
<evidence type="ECO:0000256" key="3">
    <source>
        <dbReference type="ARBA" id="ARBA00022485"/>
    </source>
</evidence>
<evidence type="ECO:0000259" key="20">
    <source>
        <dbReference type="Pfam" id="PF22082"/>
    </source>
</evidence>
<evidence type="ECO:0000313" key="22">
    <source>
        <dbReference type="EMBL" id="SFL47759.1"/>
    </source>
</evidence>
<feature type="binding site" evidence="16">
    <location>
        <position position="23"/>
    </location>
    <ligand>
        <name>Zn(2+)</name>
        <dbReference type="ChEBI" id="CHEBI:29105"/>
        <label>1</label>
    </ligand>
</feature>
<keyword evidence="13" id="KW-0694">RNA-binding</keyword>
<dbReference type="InterPro" id="IPR056369">
    <property type="entry name" value="CTU1-like_ATP-bd"/>
</dbReference>
<dbReference type="InterPro" id="IPR032442">
    <property type="entry name" value="CTU1_C"/>
</dbReference>
<dbReference type="Pfam" id="PF01171">
    <property type="entry name" value="ATP_bind_3"/>
    <property type="match status" value="1"/>
</dbReference>
<keyword evidence="5" id="KW-0820">tRNA-binding</keyword>
<name>A0A126QY69_METOL</name>
<feature type="domain" description="tRNA(Ile)-lysidine/2-thiocytidine synthase N-terminal" evidence="18">
    <location>
        <begin position="70"/>
        <end position="242"/>
    </location>
</feature>
<feature type="binding site" evidence="16">
    <location>
        <position position="43"/>
    </location>
    <ligand>
        <name>Zn(2+)</name>
        <dbReference type="ChEBI" id="CHEBI:29105"/>
        <label>1</label>
    </ligand>
</feature>
<feature type="binding site" evidence="16">
    <location>
        <position position="26"/>
    </location>
    <ligand>
        <name>Zn(2+)</name>
        <dbReference type="ChEBI" id="CHEBI:29105"/>
        <label>1</label>
    </ligand>
</feature>
<reference evidence="23" key="2">
    <citation type="submission" date="2016-02" db="EMBL/GenBank/DDBJ databases">
        <title>The draft genome sequence of the rumen methanogen Methanobrevibacter olleyae YLM1.</title>
        <authorList>
            <consortium name="New Zealand Agricultural Greenhouse Gas Research Centre/Pastoral Greenhouse Gas Research Consortium"/>
            <person name="Kelly W.J."/>
            <person name="Li D."/>
            <person name="Lambie S.C."/>
            <person name="Attwood G.T."/>
            <person name="Altermann E."/>
            <person name="Leahy S.C."/>
        </authorList>
    </citation>
    <scope>NUCLEOTIDE SEQUENCE [LARGE SCALE GENOMIC DNA]</scope>
    <source>
        <strain evidence="23">YLM1</strain>
    </source>
</reference>
<evidence type="ECO:0000256" key="13">
    <source>
        <dbReference type="ARBA" id="ARBA00022884"/>
    </source>
</evidence>
<evidence type="ECO:0000256" key="17">
    <source>
        <dbReference type="PIRSR" id="PIRSR004976-51"/>
    </source>
</evidence>
<feature type="binding site" evidence="17">
    <location>
        <position position="187"/>
    </location>
    <ligand>
        <name>ATP</name>
        <dbReference type="ChEBI" id="CHEBI:30616"/>
    </ligand>
</feature>
<evidence type="ECO:0000259" key="19">
    <source>
        <dbReference type="Pfam" id="PF16503"/>
    </source>
</evidence>
<evidence type="ECO:0000256" key="15">
    <source>
        <dbReference type="ARBA" id="ARBA00023014"/>
    </source>
</evidence>
<dbReference type="CDD" id="cd01713">
    <property type="entry name" value="CTU1-like"/>
    <property type="match status" value="1"/>
</dbReference>
<dbReference type="GO" id="GO:0002143">
    <property type="term" value="P:tRNA wobble position uridine thiolation"/>
    <property type="evidence" value="ECO:0007669"/>
    <property type="project" value="TreeGrafter"/>
</dbReference>
<dbReference type="InterPro" id="IPR011063">
    <property type="entry name" value="TilS/TtcA_N"/>
</dbReference>
<dbReference type="GO" id="GO:0051539">
    <property type="term" value="F:4 iron, 4 sulfur cluster binding"/>
    <property type="evidence" value="ECO:0007669"/>
    <property type="project" value="UniProtKB-KW"/>
</dbReference>
<keyword evidence="12" id="KW-0460">Magnesium</keyword>
<evidence type="ECO:0000313" key="23">
    <source>
        <dbReference type="Proteomes" id="UP000066376"/>
    </source>
</evidence>
<keyword evidence="4" id="KW-0963">Cytoplasm</keyword>
<dbReference type="EMBL" id="CP014265">
    <property type="protein sequence ID" value="AMK14786.1"/>
    <property type="molecule type" value="Genomic_DNA"/>
</dbReference>
<dbReference type="InterPro" id="IPR054306">
    <property type="entry name" value="TtuA-like_LIM_N"/>
</dbReference>
<dbReference type="InterPro" id="IPR000541">
    <property type="entry name" value="Ncs6/Tuc1/Ctu1"/>
</dbReference>
<dbReference type="GO" id="GO:0016740">
    <property type="term" value="F:transferase activity"/>
    <property type="evidence" value="ECO:0007669"/>
    <property type="project" value="UniProtKB-KW"/>
</dbReference>
<feature type="binding site" evidence="16">
    <location>
        <position position="305"/>
    </location>
    <ligand>
        <name>Zn(2+)</name>
        <dbReference type="ChEBI" id="CHEBI:29105"/>
        <label>2</label>
    </ligand>
</feature>
<dbReference type="InterPro" id="IPR035107">
    <property type="entry name" value="tRNA_thiolation_TtcA_Ctu1"/>
</dbReference>
<keyword evidence="23" id="KW-1185">Reference proteome</keyword>
<feature type="binding site" evidence="17">
    <location>
        <position position="182"/>
    </location>
    <ligand>
        <name>ATP</name>
        <dbReference type="ChEBI" id="CHEBI:30616"/>
    </ligand>
</feature>
<evidence type="ECO:0000256" key="11">
    <source>
        <dbReference type="ARBA" id="ARBA00022840"/>
    </source>
</evidence>
<dbReference type="GO" id="GO:0046872">
    <property type="term" value="F:metal ion binding"/>
    <property type="evidence" value="ECO:0007669"/>
    <property type="project" value="UniProtKB-KW"/>
</dbReference>